<keyword evidence="2" id="KW-1185">Reference proteome</keyword>
<name>A0A9N9P463_9GLOM</name>
<reference evidence="1" key="1">
    <citation type="submission" date="2021-06" db="EMBL/GenBank/DDBJ databases">
        <authorList>
            <person name="Kallberg Y."/>
            <person name="Tangrot J."/>
            <person name="Rosling A."/>
        </authorList>
    </citation>
    <scope>NUCLEOTIDE SEQUENCE</scope>
    <source>
        <strain evidence="1">MA453B</strain>
    </source>
</reference>
<feature type="non-terminal residue" evidence="1">
    <location>
        <position position="1"/>
    </location>
</feature>
<gene>
    <name evidence="1" type="ORF">DERYTH_LOCUS19882</name>
</gene>
<proteinExistence type="predicted"/>
<dbReference type="OrthoDB" id="2410759at2759"/>
<accession>A0A9N9P463</accession>
<evidence type="ECO:0000313" key="2">
    <source>
        <dbReference type="Proteomes" id="UP000789405"/>
    </source>
</evidence>
<dbReference type="Proteomes" id="UP000789405">
    <property type="component" value="Unassembled WGS sequence"/>
</dbReference>
<organism evidence="1 2">
    <name type="scientific">Dentiscutata erythropus</name>
    <dbReference type="NCBI Taxonomy" id="1348616"/>
    <lineage>
        <taxon>Eukaryota</taxon>
        <taxon>Fungi</taxon>
        <taxon>Fungi incertae sedis</taxon>
        <taxon>Mucoromycota</taxon>
        <taxon>Glomeromycotina</taxon>
        <taxon>Glomeromycetes</taxon>
        <taxon>Diversisporales</taxon>
        <taxon>Gigasporaceae</taxon>
        <taxon>Dentiscutata</taxon>
    </lineage>
</organism>
<evidence type="ECO:0000313" key="1">
    <source>
        <dbReference type="EMBL" id="CAG8783113.1"/>
    </source>
</evidence>
<dbReference type="EMBL" id="CAJVPY010022533">
    <property type="protein sequence ID" value="CAG8783113.1"/>
    <property type="molecule type" value="Genomic_DNA"/>
</dbReference>
<comment type="caution">
    <text evidence="1">The sequence shown here is derived from an EMBL/GenBank/DDBJ whole genome shotgun (WGS) entry which is preliminary data.</text>
</comment>
<sequence>DSLQMRKESMHSVQSGNRPDLQVFLMLDSAKWELSFAEISCLAPRADKQEADWKKINCLCKDGIDVKFENLFKGRNVECDDAGCLINELLQIHLLGFK</sequence>
<protein>
    <submittedName>
        <fullName evidence="1">18204_t:CDS:1</fullName>
    </submittedName>
</protein>
<dbReference type="AlphaFoldDB" id="A0A9N9P463"/>